<keyword evidence="4" id="KW-1185">Reference proteome</keyword>
<dbReference type="OrthoDB" id="3695284at2"/>
<dbReference type="Proteomes" id="UP000294257">
    <property type="component" value="Unassembled WGS sequence"/>
</dbReference>
<evidence type="ECO:0000313" key="4">
    <source>
        <dbReference type="Proteomes" id="UP000294257"/>
    </source>
</evidence>
<comment type="caution">
    <text evidence="3">The sequence shown here is derived from an EMBL/GenBank/DDBJ whole genome shotgun (WGS) entry which is preliminary data.</text>
</comment>
<evidence type="ECO:0000313" key="3">
    <source>
        <dbReference type="EMBL" id="RZS44610.1"/>
    </source>
</evidence>
<dbReference type="InterPro" id="IPR036894">
    <property type="entry name" value="YbaB-like_sf"/>
</dbReference>
<sequence>MTPEEWLAGFESTVADVRRKAAEFEQNLEQAGATEVSKDGSLRVTVAPNGALTGLEIGDAAARRPGGELAAQIMALARKAQRSAAVRVAEAFAPLAGEDSEALRMVTSYVPPEEPEEPEAPSVGRRIVVGSEEPVEESPPRPAPRPKRSRPAEDDEDFSERDTFLRRKKP</sequence>
<feature type="region of interest" description="Disordered" evidence="2">
    <location>
        <begin position="107"/>
        <end position="170"/>
    </location>
</feature>
<proteinExistence type="predicted"/>
<gene>
    <name evidence="3" type="ORF">EV193_101486</name>
</gene>
<keyword evidence="1" id="KW-0175">Coiled coil</keyword>
<dbReference type="GO" id="GO:0003677">
    <property type="term" value="F:DNA binding"/>
    <property type="evidence" value="ECO:0007669"/>
    <property type="project" value="UniProtKB-KW"/>
</dbReference>
<name>A0A4Q7L6W6_9PSEU</name>
<dbReference type="Gene3D" id="3.30.1310.10">
    <property type="entry name" value="Nucleoid-associated protein YbaB-like domain"/>
    <property type="match status" value="1"/>
</dbReference>
<dbReference type="EMBL" id="SGWQ01000001">
    <property type="protein sequence ID" value="RZS44610.1"/>
    <property type="molecule type" value="Genomic_DNA"/>
</dbReference>
<feature type="coiled-coil region" evidence="1">
    <location>
        <begin position="7"/>
        <end position="34"/>
    </location>
</feature>
<protein>
    <submittedName>
        <fullName evidence="3">YbaB/EbfC DNA-binding family protein</fullName>
    </submittedName>
</protein>
<feature type="compositionally biased region" description="Basic and acidic residues" evidence="2">
    <location>
        <begin position="160"/>
        <end position="170"/>
    </location>
</feature>
<organism evidence="3 4">
    <name type="scientific">Herbihabitans rhizosphaerae</name>
    <dbReference type="NCBI Taxonomy" id="1872711"/>
    <lineage>
        <taxon>Bacteria</taxon>
        <taxon>Bacillati</taxon>
        <taxon>Actinomycetota</taxon>
        <taxon>Actinomycetes</taxon>
        <taxon>Pseudonocardiales</taxon>
        <taxon>Pseudonocardiaceae</taxon>
        <taxon>Herbihabitans</taxon>
    </lineage>
</organism>
<dbReference type="AlphaFoldDB" id="A0A4Q7L6W6"/>
<keyword evidence="3" id="KW-0238">DNA-binding</keyword>
<dbReference type="RefSeq" id="WP_130342274.1">
    <property type="nucleotide sequence ID" value="NZ_SGWQ01000001.1"/>
</dbReference>
<dbReference type="Pfam" id="PF02575">
    <property type="entry name" value="YbaB_DNA_bd"/>
    <property type="match status" value="1"/>
</dbReference>
<evidence type="ECO:0000256" key="1">
    <source>
        <dbReference type="SAM" id="Coils"/>
    </source>
</evidence>
<evidence type="ECO:0000256" key="2">
    <source>
        <dbReference type="SAM" id="MobiDB-lite"/>
    </source>
</evidence>
<accession>A0A4Q7L6W6</accession>
<dbReference type="InterPro" id="IPR004401">
    <property type="entry name" value="YbaB/EbfC"/>
</dbReference>
<reference evidence="3 4" key="1">
    <citation type="submission" date="2019-02" db="EMBL/GenBank/DDBJ databases">
        <title>Genomic Encyclopedia of Type Strains, Phase IV (KMG-IV): sequencing the most valuable type-strain genomes for metagenomic binning, comparative biology and taxonomic classification.</title>
        <authorList>
            <person name="Goeker M."/>
        </authorList>
    </citation>
    <scope>NUCLEOTIDE SEQUENCE [LARGE SCALE GENOMIC DNA]</scope>
    <source>
        <strain evidence="3 4">DSM 101727</strain>
    </source>
</reference>